<dbReference type="AlphaFoldDB" id="A0A2U1MDU9"/>
<evidence type="ECO:0000313" key="19">
    <source>
        <dbReference type="EMBL" id="PWA59418.1"/>
    </source>
</evidence>
<evidence type="ECO:0000256" key="2">
    <source>
        <dbReference type="ARBA" id="ARBA00022527"/>
    </source>
</evidence>
<evidence type="ECO:0000256" key="3">
    <source>
        <dbReference type="ARBA" id="ARBA00022553"/>
    </source>
</evidence>
<dbReference type="GO" id="GO:0005737">
    <property type="term" value="C:cytoplasm"/>
    <property type="evidence" value="ECO:0007669"/>
    <property type="project" value="TreeGrafter"/>
</dbReference>
<dbReference type="Pfam" id="PF00069">
    <property type="entry name" value="Pkinase"/>
    <property type="match status" value="1"/>
</dbReference>
<name>A0A2U1MDU9_ARTAN</name>
<dbReference type="PROSITE" id="PS00107">
    <property type="entry name" value="PROTEIN_KINASE_ATP"/>
    <property type="match status" value="1"/>
</dbReference>
<comment type="caution">
    <text evidence="19">The sequence shown here is derived from an EMBL/GenBank/DDBJ whole genome shotgun (WGS) entry which is preliminary data.</text>
</comment>
<evidence type="ECO:0000256" key="14">
    <source>
        <dbReference type="ARBA" id="ARBA00060328"/>
    </source>
</evidence>
<dbReference type="InterPro" id="IPR050108">
    <property type="entry name" value="CDK"/>
</dbReference>
<keyword evidence="8 19" id="KW-0418">Kinase</keyword>
<dbReference type="SMART" id="SM00220">
    <property type="entry name" value="S_TKc"/>
    <property type="match status" value="1"/>
</dbReference>
<keyword evidence="7" id="KW-0498">Mitosis</keyword>
<evidence type="ECO:0000256" key="16">
    <source>
        <dbReference type="RuleBase" id="RU000304"/>
    </source>
</evidence>
<evidence type="ECO:0000256" key="17">
    <source>
        <dbReference type="SAM" id="MobiDB-lite"/>
    </source>
</evidence>
<proteinExistence type="inferred from homology"/>
<evidence type="ECO:0000256" key="9">
    <source>
        <dbReference type="ARBA" id="ARBA00022840"/>
    </source>
</evidence>
<gene>
    <name evidence="19" type="ORF">CTI12_AA391020</name>
</gene>
<comment type="function">
    <text evidence="14">Plays a key role in the control of the eukaryotic cell cycle.</text>
</comment>
<sequence length="339" mass="38873">MKKSAHIDNPSVSPLITNSKPQNFHRKKPKMEPEKNAMDAFEKLEKVGEGTYGKVYKAREKATGKIVALKKTKLHEDEEGVPPTTLREVSILRMLSRDPHVVKLIDVKQGVNKHGKTVLYLVFEYMETDLKKFIKSFRQTRENIQPKVVKSLMYQLCEGVAFCHSHGVLHRDLKPGNLLMDRKTFMLKIADLGLARAFTVPLKEYTHKILTLWYRAPEVLLGAANYSTAVDIWSVGCIFAELVTTNALFAGDSELQQLLHMFRLLGTPNEEIWPGVSNFKNWHEFPQWKPRPISTCVPNLDQDGLNLLKQMLEYEPTKRISAKKAMEHPYFDDLDKTNL</sequence>
<dbReference type="FunFam" id="3.30.200.20:FF:000231">
    <property type="entry name" value="Cyclin-dependent kinase B2,2"/>
    <property type="match status" value="1"/>
</dbReference>
<evidence type="ECO:0000256" key="10">
    <source>
        <dbReference type="ARBA" id="ARBA00023306"/>
    </source>
</evidence>
<protein>
    <submittedName>
        <fullName evidence="19">Cyclin-dependent kinase B2,2</fullName>
    </submittedName>
</protein>
<dbReference type="GO" id="GO:0000307">
    <property type="term" value="C:cyclin-dependent protein kinase holoenzyme complex"/>
    <property type="evidence" value="ECO:0007669"/>
    <property type="project" value="TreeGrafter"/>
</dbReference>
<feature type="compositionally biased region" description="Polar residues" evidence="17">
    <location>
        <begin position="10"/>
        <end position="22"/>
    </location>
</feature>
<dbReference type="PROSITE" id="PS50011">
    <property type="entry name" value="PROTEIN_KINASE_DOM"/>
    <property type="match status" value="1"/>
</dbReference>
<dbReference type="InterPro" id="IPR017441">
    <property type="entry name" value="Protein_kinase_ATP_BS"/>
</dbReference>
<dbReference type="PANTHER" id="PTHR24056">
    <property type="entry name" value="CELL DIVISION PROTEIN KINASE"/>
    <property type="match status" value="1"/>
</dbReference>
<evidence type="ECO:0000259" key="18">
    <source>
        <dbReference type="PROSITE" id="PS50011"/>
    </source>
</evidence>
<dbReference type="GO" id="GO:0005634">
    <property type="term" value="C:nucleus"/>
    <property type="evidence" value="ECO:0007669"/>
    <property type="project" value="TreeGrafter"/>
</dbReference>
<dbReference type="GO" id="GO:0000082">
    <property type="term" value="P:G1/S transition of mitotic cell cycle"/>
    <property type="evidence" value="ECO:0007669"/>
    <property type="project" value="TreeGrafter"/>
</dbReference>
<dbReference type="FunFam" id="1.10.510.10:FF:000281">
    <property type="entry name" value="Cyclin-dependent kinase 2"/>
    <property type="match status" value="1"/>
</dbReference>
<dbReference type="SUPFAM" id="SSF56112">
    <property type="entry name" value="Protein kinase-like (PK-like)"/>
    <property type="match status" value="1"/>
</dbReference>
<comment type="catalytic activity">
    <reaction evidence="12">
        <text>L-seryl-[protein] + ATP = O-phospho-L-seryl-[protein] + ADP + H(+)</text>
        <dbReference type="Rhea" id="RHEA:17989"/>
        <dbReference type="Rhea" id="RHEA-COMP:9863"/>
        <dbReference type="Rhea" id="RHEA-COMP:11604"/>
        <dbReference type="ChEBI" id="CHEBI:15378"/>
        <dbReference type="ChEBI" id="CHEBI:29999"/>
        <dbReference type="ChEBI" id="CHEBI:30616"/>
        <dbReference type="ChEBI" id="CHEBI:83421"/>
        <dbReference type="ChEBI" id="CHEBI:456216"/>
        <dbReference type="EC" id="2.7.11.22"/>
    </reaction>
</comment>
<dbReference type="GO" id="GO:0051301">
    <property type="term" value="P:cell division"/>
    <property type="evidence" value="ECO:0007669"/>
    <property type="project" value="UniProtKB-KW"/>
</dbReference>
<evidence type="ECO:0000256" key="15">
    <source>
        <dbReference type="PROSITE-ProRule" id="PRU10141"/>
    </source>
</evidence>
<keyword evidence="6 15" id="KW-0547">Nucleotide-binding</keyword>
<dbReference type="OrthoDB" id="1732493at2759"/>
<dbReference type="GO" id="GO:0005524">
    <property type="term" value="F:ATP binding"/>
    <property type="evidence" value="ECO:0007669"/>
    <property type="project" value="UniProtKB-UniRule"/>
</dbReference>
<reference evidence="19 20" key="1">
    <citation type="journal article" date="2018" name="Mol. Plant">
        <title>The genome of Artemisia annua provides insight into the evolution of Asteraceae family and artemisinin biosynthesis.</title>
        <authorList>
            <person name="Shen Q."/>
            <person name="Zhang L."/>
            <person name="Liao Z."/>
            <person name="Wang S."/>
            <person name="Yan T."/>
            <person name="Shi P."/>
            <person name="Liu M."/>
            <person name="Fu X."/>
            <person name="Pan Q."/>
            <person name="Wang Y."/>
            <person name="Lv Z."/>
            <person name="Lu X."/>
            <person name="Zhang F."/>
            <person name="Jiang W."/>
            <person name="Ma Y."/>
            <person name="Chen M."/>
            <person name="Hao X."/>
            <person name="Li L."/>
            <person name="Tang Y."/>
            <person name="Lv G."/>
            <person name="Zhou Y."/>
            <person name="Sun X."/>
            <person name="Brodelius P.E."/>
            <person name="Rose J.K.C."/>
            <person name="Tang K."/>
        </authorList>
    </citation>
    <scope>NUCLEOTIDE SEQUENCE [LARGE SCALE GENOMIC DNA]</scope>
    <source>
        <strain evidence="20">cv. Huhao1</strain>
        <tissue evidence="19">Leaf</tissue>
    </source>
</reference>
<evidence type="ECO:0000256" key="6">
    <source>
        <dbReference type="ARBA" id="ARBA00022741"/>
    </source>
</evidence>
<dbReference type="GO" id="GO:0010389">
    <property type="term" value="P:regulation of G2/M transition of mitotic cell cycle"/>
    <property type="evidence" value="ECO:0007669"/>
    <property type="project" value="TreeGrafter"/>
</dbReference>
<dbReference type="Gene3D" id="3.30.200.20">
    <property type="entry name" value="Phosphorylase Kinase, domain 1"/>
    <property type="match status" value="1"/>
</dbReference>
<organism evidence="19 20">
    <name type="scientific">Artemisia annua</name>
    <name type="common">Sweet wormwood</name>
    <dbReference type="NCBI Taxonomy" id="35608"/>
    <lineage>
        <taxon>Eukaryota</taxon>
        <taxon>Viridiplantae</taxon>
        <taxon>Streptophyta</taxon>
        <taxon>Embryophyta</taxon>
        <taxon>Tracheophyta</taxon>
        <taxon>Spermatophyta</taxon>
        <taxon>Magnoliopsida</taxon>
        <taxon>eudicotyledons</taxon>
        <taxon>Gunneridae</taxon>
        <taxon>Pentapetalae</taxon>
        <taxon>asterids</taxon>
        <taxon>campanulids</taxon>
        <taxon>Asterales</taxon>
        <taxon>Asteraceae</taxon>
        <taxon>Asteroideae</taxon>
        <taxon>Anthemideae</taxon>
        <taxon>Artemisiinae</taxon>
        <taxon>Artemisia</taxon>
    </lineage>
</organism>
<dbReference type="EMBL" id="PKPP01005628">
    <property type="protein sequence ID" value="PWA59418.1"/>
    <property type="molecule type" value="Genomic_DNA"/>
</dbReference>
<evidence type="ECO:0000313" key="20">
    <source>
        <dbReference type="Proteomes" id="UP000245207"/>
    </source>
</evidence>
<feature type="region of interest" description="Disordered" evidence="17">
    <location>
        <begin position="1"/>
        <end position="35"/>
    </location>
</feature>
<keyword evidence="9 15" id="KW-0067">ATP-binding</keyword>
<dbReference type="Proteomes" id="UP000245207">
    <property type="component" value="Unassembled WGS sequence"/>
</dbReference>
<dbReference type="GO" id="GO:0008353">
    <property type="term" value="F:RNA polymerase II CTD heptapeptide repeat kinase activity"/>
    <property type="evidence" value="ECO:0007669"/>
    <property type="project" value="UniProtKB-EC"/>
</dbReference>
<dbReference type="PROSITE" id="PS00108">
    <property type="entry name" value="PROTEIN_KINASE_ST"/>
    <property type="match status" value="1"/>
</dbReference>
<keyword evidence="10" id="KW-0131">Cell cycle</keyword>
<dbReference type="InterPro" id="IPR008271">
    <property type="entry name" value="Ser/Thr_kinase_AS"/>
</dbReference>
<dbReference type="STRING" id="35608.A0A2U1MDU9"/>
<keyword evidence="2 16" id="KW-0723">Serine/threonine-protein kinase</keyword>
<evidence type="ECO:0000256" key="7">
    <source>
        <dbReference type="ARBA" id="ARBA00022776"/>
    </source>
</evidence>
<comment type="catalytic activity">
    <reaction evidence="11">
        <text>L-threonyl-[protein] + ATP = O-phospho-L-threonyl-[protein] + ADP + H(+)</text>
        <dbReference type="Rhea" id="RHEA:46608"/>
        <dbReference type="Rhea" id="RHEA-COMP:11060"/>
        <dbReference type="Rhea" id="RHEA-COMP:11605"/>
        <dbReference type="ChEBI" id="CHEBI:15378"/>
        <dbReference type="ChEBI" id="CHEBI:30013"/>
        <dbReference type="ChEBI" id="CHEBI:30616"/>
        <dbReference type="ChEBI" id="CHEBI:61977"/>
        <dbReference type="ChEBI" id="CHEBI:456216"/>
        <dbReference type="EC" id="2.7.11.22"/>
    </reaction>
</comment>
<evidence type="ECO:0000256" key="4">
    <source>
        <dbReference type="ARBA" id="ARBA00022618"/>
    </source>
</evidence>
<comment type="catalytic activity">
    <reaction evidence="13">
        <text>[DNA-directed RNA polymerase] + ATP = phospho-[DNA-directed RNA polymerase] + ADP + H(+)</text>
        <dbReference type="Rhea" id="RHEA:10216"/>
        <dbReference type="Rhea" id="RHEA-COMP:11321"/>
        <dbReference type="Rhea" id="RHEA-COMP:11322"/>
        <dbReference type="ChEBI" id="CHEBI:15378"/>
        <dbReference type="ChEBI" id="CHEBI:30616"/>
        <dbReference type="ChEBI" id="CHEBI:43176"/>
        <dbReference type="ChEBI" id="CHEBI:68546"/>
        <dbReference type="ChEBI" id="CHEBI:456216"/>
        <dbReference type="EC" id="2.7.11.23"/>
    </reaction>
</comment>
<evidence type="ECO:0000256" key="5">
    <source>
        <dbReference type="ARBA" id="ARBA00022679"/>
    </source>
</evidence>
<dbReference type="GO" id="GO:0004693">
    <property type="term" value="F:cyclin-dependent protein serine/threonine kinase activity"/>
    <property type="evidence" value="ECO:0007669"/>
    <property type="project" value="UniProtKB-EC"/>
</dbReference>
<evidence type="ECO:0000256" key="8">
    <source>
        <dbReference type="ARBA" id="ARBA00022777"/>
    </source>
</evidence>
<evidence type="ECO:0000256" key="11">
    <source>
        <dbReference type="ARBA" id="ARBA00047811"/>
    </source>
</evidence>
<evidence type="ECO:0000256" key="12">
    <source>
        <dbReference type="ARBA" id="ARBA00048367"/>
    </source>
</evidence>
<evidence type="ECO:0000256" key="13">
    <source>
        <dbReference type="ARBA" id="ARBA00049280"/>
    </source>
</evidence>
<dbReference type="InterPro" id="IPR011009">
    <property type="entry name" value="Kinase-like_dom_sf"/>
</dbReference>
<dbReference type="PANTHER" id="PTHR24056:SF178">
    <property type="entry name" value="CYCLIN-DEPENDENT KINASE B2-2"/>
    <property type="match status" value="1"/>
</dbReference>
<keyword evidence="5" id="KW-0808">Transferase</keyword>
<dbReference type="InterPro" id="IPR000719">
    <property type="entry name" value="Prot_kinase_dom"/>
</dbReference>
<evidence type="ECO:0000256" key="1">
    <source>
        <dbReference type="ARBA" id="ARBA00006485"/>
    </source>
</evidence>
<keyword evidence="4" id="KW-0132">Cell division</keyword>
<keyword evidence="3" id="KW-0597">Phosphoprotein</keyword>
<dbReference type="GO" id="GO:0030332">
    <property type="term" value="F:cyclin binding"/>
    <property type="evidence" value="ECO:0007669"/>
    <property type="project" value="TreeGrafter"/>
</dbReference>
<dbReference type="GO" id="GO:0007165">
    <property type="term" value="P:signal transduction"/>
    <property type="evidence" value="ECO:0007669"/>
    <property type="project" value="TreeGrafter"/>
</dbReference>
<keyword evidence="20" id="KW-1185">Reference proteome</keyword>
<dbReference type="Gene3D" id="1.10.510.10">
    <property type="entry name" value="Transferase(Phosphotransferase) domain 1"/>
    <property type="match status" value="1"/>
</dbReference>
<feature type="binding site" evidence="15">
    <location>
        <position position="70"/>
    </location>
    <ligand>
        <name>ATP</name>
        <dbReference type="ChEBI" id="CHEBI:30616"/>
    </ligand>
</feature>
<accession>A0A2U1MDU9</accession>
<feature type="domain" description="Protein kinase" evidence="18">
    <location>
        <begin position="41"/>
        <end position="331"/>
    </location>
</feature>
<comment type="similarity">
    <text evidence="1">Belongs to the protein kinase superfamily. CMGC Ser/Thr protein kinase family. CDC2/CDKX subfamily.</text>
</comment>